<dbReference type="CDD" id="cd01763">
    <property type="entry name" value="Ubl_SUMO_like"/>
    <property type="match status" value="1"/>
</dbReference>
<evidence type="ECO:0000256" key="1">
    <source>
        <dbReference type="SAM" id="MobiDB-lite"/>
    </source>
</evidence>
<dbReference type="KEGG" id="dpp:DICPUDRAFT_82906"/>
<feature type="compositionally biased region" description="Low complexity" evidence="1">
    <location>
        <begin position="161"/>
        <end position="174"/>
    </location>
</feature>
<proteinExistence type="predicted"/>
<feature type="compositionally biased region" description="Pro residues" evidence="1">
    <location>
        <begin position="175"/>
        <end position="186"/>
    </location>
</feature>
<dbReference type="Gene3D" id="3.10.20.90">
    <property type="entry name" value="Phosphatidylinositol 3-kinase Catalytic Subunit, Chain A, domain 1"/>
    <property type="match status" value="1"/>
</dbReference>
<gene>
    <name evidence="3" type="ORF">DICPUDRAFT_82906</name>
</gene>
<evidence type="ECO:0000313" key="4">
    <source>
        <dbReference type="Proteomes" id="UP000001064"/>
    </source>
</evidence>
<dbReference type="InterPro" id="IPR029071">
    <property type="entry name" value="Ubiquitin-like_domsf"/>
</dbReference>
<organism evidence="3 4">
    <name type="scientific">Dictyostelium purpureum</name>
    <name type="common">Slime mold</name>
    <dbReference type="NCBI Taxonomy" id="5786"/>
    <lineage>
        <taxon>Eukaryota</taxon>
        <taxon>Amoebozoa</taxon>
        <taxon>Evosea</taxon>
        <taxon>Eumycetozoa</taxon>
        <taxon>Dictyostelia</taxon>
        <taxon>Dictyosteliales</taxon>
        <taxon>Dictyosteliaceae</taxon>
        <taxon>Dictyostelium</taxon>
    </lineage>
</organism>
<dbReference type="EMBL" id="GL871271">
    <property type="protein sequence ID" value="EGC31169.1"/>
    <property type="molecule type" value="Genomic_DNA"/>
</dbReference>
<feature type="domain" description="Rad60/SUMO-like" evidence="2">
    <location>
        <begin position="547"/>
        <end position="612"/>
    </location>
</feature>
<protein>
    <recommendedName>
        <fullName evidence="2">Rad60/SUMO-like domain-containing protein</fullName>
    </recommendedName>
</protein>
<dbReference type="InterPro" id="IPR022617">
    <property type="entry name" value="Rad60/SUMO-like_dom"/>
</dbReference>
<evidence type="ECO:0000259" key="2">
    <source>
        <dbReference type="Pfam" id="PF11976"/>
    </source>
</evidence>
<dbReference type="FunCoup" id="F0ZXZ5">
    <property type="interactions" value="937"/>
</dbReference>
<dbReference type="Proteomes" id="UP000001064">
    <property type="component" value="Unassembled WGS sequence"/>
</dbReference>
<dbReference type="Pfam" id="PF11976">
    <property type="entry name" value="Rad60-SLD"/>
    <property type="match status" value="1"/>
</dbReference>
<feature type="region of interest" description="Disordered" evidence="1">
    <location>
        <begin position="58"/>
        <end position="85"/>
    </location>
</feature>
<dbReference type="VEuPathDB" id="AmoebaDB:DICPUDRAFT_82906"/>
<dbReference type="eggNOG" id="ENOG502RI3S">
    <property type="taxonomic scope" value="Eukaryota"/>
</dbReference>
<accession>F0ZXZ5</accession>
<keyword evidence="4" id="KW-1185">Reference proteome</keyword>
<dbReference type="SUPFAM" id="SSF54236">
    <property type="entry name" value="Ubiquitin-like"/>
    <property type="match status" value="1"/>
</dbReference>
<feature type="compositionally biased region" description="Low complexity" evidence="1">
    <location>
        <begin position="187"/>
        <end position="210"/>
    </location>
</feature>
<dbReference type="AlphaFoldDB" id="F0ZXZ5"/>
<dbReference type="STRING" id="5786.F0ZXZ5"/>
<feature type="compositionally biased region" description="Low complexity" evidence="1">
    <location>
        <begin position="65"/>
        <end position="85"/>
    </location>
</feature>
<dbReference type="InParanoid" id="F0ZXZ5"/>
<name>F0ZXZ5_DICPU</name>
<reference evidence="4" key="1">
    <citation type="journal article" date="2011" name="Genome Biol.">
        <title>Comparative genomics of the social amoebae Dictyostelium discoideum and Dictyostelium purpureum.</title>
        <authorList>
            <consortium name="US DOE Joint Genome Institute (JGI-PGF)"/>
            <person name="Sucgang R."/>
            <person name="Kuo A."/>
            <person name="Tian X."/>
            <person name="Salerno W."/>
            <person name="Parikh A."/>
            <person name="Feasley C.L."/>
            <person name="Dalin E."/>
            <person name="Tu H."/>
            <person name="Huang E."/>
            <person name="Barry K."/>
            <person name="Lindquist E."/>
            <person name="Shapiro H."/>
            <person name="Bruce D."/>
            <person name="Schmutz J."/>
            <person name="Salamov A."/>
            <person name="Fey P."/>
            <person name="Gaudet P."/>
            <person name="Anjard C."/>
            <person name="Babu M.M."/>
            <person name="Basu S."/>
            <person name="Bushmanova Y."/>
            <person name="van der Wel H."/>
            <person name="Katoh-Kurasawa M."/>
            <person name="Dinh C."/>
            <person name="Coutinho P.M."/>
            <person name="Saito T."/>
            <person name="Elias M."/>
            <person name="Schaap P."/>
            <person name="Kay R.R."/>
            <person name="Henrissat B."/>
            <person name="Eichinger L."/>
            <person name="Rivero F."/>
            <person name="Putnam N.H."/>
            <person name="West C.M."/>
            <person name="Loomis W.F."/>
            <person name="Chisholm R.L."/>
            <person name="Shaulsky G."/>
            <person name="Strassmann J.E."/>
            <person name="Queller D.C."/>
            <person name="Kuspa A."/>
            <person name="Grigoriev I.V."/>
        </authorList>
    </citation>
    <scope>NUCLEOTIDE SEQUENCE [LARGE SCALE GENOMIC DNA]</scope>
    <source>
        <strain evidence="4">QSDP1</strain>
    </source>
</reference>
<sequence length="621" mass="70602">MQHTDSDGDEDYHINGKPISSLYLSELQNAVRSRGGRIPSNSSKANVLKQLKEIIKKERQTRSLSNSNHHGQSNINNHHNNSNIFNNHNIQINQSMFHHNNGNQIKNNHYLPNNNIILNNSNGGLNNINNNNSIFNNFNNNHNNFVNKHKKNNGQKNEFEIISNSSPSTSSPQSSPTPRPLSPPFSPSSLSPIPPSSTNTSPSQTYSPPQISIRPRLINQSNIPNHTNSNGFCREDLSDIKKINISSSSNSVGIKRHSSITSLCDLTDEEPIQHISNNNNNHNSYNHHNNMGPLANQTTTSAIILNDIHSTKKKKNSGDPFHLNNSENYISKNTFNEIDDLDRKLNSFNFISTINRLNLVNYGERLIREFKRFLIIKKITDDRLGNKTFGSSLIEELWLGIIVETQRYDELSDLIGAKFHYDPYIKKEQFEKNTERTIEIYKKIWPNTIDHEVWSIELNENNYQFDGNTDDSENEDNNNNCNSIHSLSSSNTFSLVRSLSISSPLKQSLPSLPSSLYHPFKPSPLSSSQNMTTSQRSEQIKIHFFENSGGNRFNTKIFSNQPLKKVMDGFSNQFNVQEPLDSLQFYFKGNLLSPNETPSFYKINEGDVISVIREKCKKGLF</sequence>
<feature type="region of interest" description="Disordered" evidence="1">
    <location>
        <begin position="161"/>
        <end position="210"/>
    </location>
</feature>
<dbReference type="RefSeq" id="XP_003292289.1">
    <property type="nucleotide sequence ID" value="XM_003292241.1"/>
</dbReference>
<evidence type="ECO:0000313" key="3">
    <source>
        <dbReference type="EMBL" id="EGC31169.1"/>
    </source>
</evidence>
<dbReference type="GeneID" id="10507954"/>